<dbReference type="EMBL" id="KB454501">
    <property type="protein sequence ID" value="EME30315.1"/>
    <property type="molecule type" value="Genomic_DNA"/>
</dbReference>
<keyword evidence="1" id="KW-0812">Transmembrane</keyword>
<feature type="transmembrane region" description="Helical" evidence="1">
    <location>
        <begin position="116"/>
        <end position="136"/>
    </location>
</feature>
<protein>
    <submittedName>
        <fullName evidence="2">ABC transporter, family A isoform 2</fullName>
    </submittedName>
</protein>
<keyword evidence="3" id="KW-1185">Reference proteome</keyword>
<name>M2X1U2_GALSU</name>
<dbReference type="GeneID" id="17089050"/>
<dbReference type="RefSeq" id="XP_005706835.1">
    <property type="nucleotide sequence ID" value="XM_005706778.1"/>
</dbReference>
<dbReference type="Gramene" id="EME30315">
    <property type="protein sequence ID" value="EME30315"/>
    <property type="gene ID" value="Gasu_24600"/>
</dbReference>
<keyword evidence="1" id="KW-0472">Membrane</keyword>
<evidence type="ECO:0000313" key="3">
    <source>
        <dbReference type="Proteomes" id="UP000030680"/>
    </source>
</evidence>
<gene>
    <name evidence="2" type="ORF">Gasu_24600</name>
</gene>
<feature type="transmembrane region" description="Helical" evidence="1">
    <location>
        <begin position="12"/>
        <end position="32"/>
    </location>
</feature>
<dbReference type="AlphaFoldDB" id="M2X1U2"/>
<sequence length="230" mass="26350">MKMMGLLQTAVYRFVTYLSCLLYLFYFVPFLLFWALPLLGWIYVTVANFMGFFYIAKVVEYHASENFMSWTSILPTLTFSSALYYIGKADDAGLAVSLSGATGICKAPMPCCRVMIFLAVEWAIFLLLGIYIDVAVTSQGYQKYALIFLDCPMYMRTIKRYFWCKLEILKHLCFSRSCDIRMETGMDFSLYTLDMELQVLSCSLSDLGLIQLEESSYSLPLKSISETVLE</sequence>
<feature type="transmembrane region" description="Helical" evidence="1">
    <location>
        <begin position="38"/>
        <end position="55"/>
    </location>
</feature>
<reference evidence="3" key="1">
    <citation type="journal article" date="2013" name="Science">
        <title>Gene transfer from bacteria and archaea facilitated evolution of an extremophilic eukaryote.</title>
        <authorList>
            <person name="Schonknecht G."/>
            <person name="Chen W.H."/>
            <person name="Ternes C.M."/>
            <person name="Barbier G.G."/>
            <person name="Shrestha R.P."/>
            <person name="Stanke M."/>
            <person name="Brautigam A."/>
            <person name="Baker B.J."/>
            <person name="Banfield J.F."/>
            <person name="Garavito R.M."/>
            <person name="Carr K."/>
            <person name="Wilkerson C."/>
            <person name="Rensing S.A."/>
            <person name="Gagneul D."/>
            <person name="Dickenson N.E."/>
            <person name="Oesterhelt C."/>
            <person name="Lercher M.J."/>
            <person name="Weber A.P."/>
        </authorList>
    </citation>
    <scope>NUCLEOTIDE SEQUENCE [LARGE SCALE GENOMIC DNA]</scope>
    <source>
        <strain evidence="3">074W</strain>
    </source>
</reference>
<dbReference type="OrthoDB" id="10251693at2759"/>
<evidence type="ECO:0000313" key="2">
    <source>
        <dbReference type="EMBL" id="EME30315.1"/>
    </source>
</evidence>
<dbReference type="KEGG" id="gsl:Gasu_24600"/>
<accession>M2X1U2</accession>
<keyword evidence="1" id="KW-1133">Transmembrane helix</keyword>
<proteinExistence type="predicted"/>
<dbReference type="Proteomes" id="UP000030680">
    <property type="component" value="Unassembled WGS sequence"/>
</dbReference>
<evidence type="ECO:0000256" key="1">
    <source>
        <dbReference type="SAM" id="Phobius"/>
    </source>
</evidence>
<organism evidence="2 3">
    <name type="scientific">Galdieria sulphuraria</name>
    <name type="common">Red alga</name>
    <dbReference type="NCBI Taxonomy" id="130081"/>
    <lineage>
        <taxon>Eukaryota</taxon>
        <taxon>Rhodophyta</taxon>
        <taxon>Bangiophyceae</taxon>
        <taxon>Galdieriales</taxon>
        <taxon>Galdieriaceae</taxon>
        <taxon>Galdieria</taxon>
    </lineage>
</organism>